<dbReference type="GO" id="GO:0005634">
    <property type="term" value="C:nucleus"/>
    <property type="evidence" value="ECO:0007669"/>
    <property type="project" value="UniProtKB-SubCell"/>
</dbReference>
<keyword evidence="4" id="KW-0804">Transcription</keyword>
<evidence type="ECO:0000256" key="5">
    <source>
        <dbReference type="ARBA" id="ARBA00023242"/>
    </source>
</evidence>
<dbReference type="Pfam" id="PF04082">
    <property type="entry name" value="Fungal_trans"/>
    <property type="match status" value="1"/>
</dbReference>
<dbReference type="PANTHER" id="PTHR47338">
    <property type="entry name" value="ZN(II)2CYS6 TRANSCRIPTION FACTOR (EUROFUNG)-RELATED"/>
    <property type="match status" value="1"/>
</dbReference>
<evidence type="ECO:0000313" key="9">
    <source>
        <dbReference type="Proteomes" id="UP001174691"/>
    </source>
</evidence>
<evidence type="ECO:0000256" key="2">
    <source>
        <dbReference type="ARBA" id="ARBA00022723"/>
    </source>
</evidence>
<dbReference type="PANTHER" id="PTHR47338:SF10">
    <property type="entry name" value="TRANSCRIPTION FACTOR DOMAIN-CONTAINING PROTEIN-RELATED"/>
    <property type="match status" value="1"/>
</dbReference>
<reference evidence="8" key="1">
    <citation type="submission" date="2022-07" db="EMBL/GenBank/DDBJ databases">
        <title>Fungi with potential for degradation of polypropylene.</title>
        <authorList>
            <person name="Gostincar C."/>
        </authorList>
    </citation>
    <scope>NUCLEOTIDE SEQUENCE</scope>
    <source>
        <strain evidence="8">EXF-13287</strain>
    </source>
</reference>
<sequence length="621" mass="69086">MYPSHEAQTRPQSPSTVDTSPSLRHGAITVDSVCAGLKISRETYAMLMHSYFTNMTSFSLFRPGSIEPKFALMRNHSEAEALIAAMFSFSARHCRDAAIDHASDCPSPSYFSQVASTKLDESVDRYGDMRPPFWLLQAGILVTSYQLTLSVRSRSWKKLGECIRYSYDLNLHIVDANHEPLSGADQDNVDLQRWAILEERRRAWWAVWEMDVFASTIRRLPTAIDQSLNLTLLPVPDTCWFNNIYQESCFLVKDCSLRWKQLTQSGNQSAKAWFIVINSLMRNTQRIVYPAGSALKSLNEKAAESTHNELDIMSNCLYCTVSSLPPSLSYQGETLDFRPGSSIQDAANPRQEHADKYSIHLMTQLCRFMIYHHKICARAPWLTTKGALEQNLEPGGTAQANSEWSNYMSASDEIVLVVRNSSRDHYKYVNPFLANTLWFAAAAQCACKVFGPPNFNKRLISSKLDLLKLTIDRFISFWNGTENLMGKLVRIEVGLKNLMANADGGGNGNGTAAADASGPSPQEKEPAAQTVRRDGLLRSATGPNSSPDASQVVQQFGMHGQDTLLLGVASNGWGSSTFLPDLPDFAHPFTMTGQDFFSGEPVDVSPFGLEELLMNSMVPHL</sequence>
<feature type="domain" description="Xylanolytic transcriptional activator regulatory" evidence="7">
    <location>
        <begin position="76"/>
        <end position="265"/>
    </location>
</feature>
<evidence type="ECO:0000256" key="3">
    <source>
        <dbReference type="ARBA" id="ARBA00023015"/>
    </source>
</evidence>
<dbReference type="InterPro" id="IPR050815">
    <property type="entry name" value="TF_fung"/>
</dbReference>
<dbReference type="Proteomes" id="UP001174691">
    <property type="component" value="Unassembled WGS sequence"/>
</dbReference>
<keyword evidence="2" id="KW-0479">Metal-binding</keyword>
<dbReference type="AlphaFoldDB" id="A0AA38RYM4"/>
<comment type="subcellular location">
    <subcellularLocation>
        <location evidence="1">Nucleus</location>
    </subcellularLocation>
</comment>
<keyword evidence="3" id="KW-0805">Transcription regulation</keyword>
<dbReference type="GO" id="GO:0003677">
    <property type="term" value="F:DNA binding"/>
    <property type="evidence" value="ECO:0007669"/>
    <property type="project" value="InterPro"/>
</dbReference>
<name>A0AA38RYM4_9PEZI</name>
<keyword evidence="5" id="KW-0539">Nucleus</keyword>
<dbReference type="EMBL" id="JANBVN010000027">
    <property type="protein sequence ID" value="KAJ9161079.1"/>
    <property type="molecule type" value="Genomic_DNA"/>
</dbReference>
<evidence type="ECO:0000259" key="7">
    <source>
        <dbReference type="Pfam" id="PF04082"/>
    </source>
</evidence>
<organism evidence="8 9">
    <name type="scientific">Coniochaeta hoffmannii</name>
    <dbReference type="NCBI Taxonomy" id="91930"/>
    <lineage>
        <taxon>Eukaryota</taxon>
        <taxon>Fungi</taxon>
        <taxon>Dikarya</taxon>
        <taxon>Ascomycota</taxon>
        <taxon>Pezizomycotina</taxon>
        <taxon>Sordariomycetes</taxon>
        <taxon>Sordariomycetidae</taxon>
        <taxon>Coniochaetales</taxon>
        <taxon>Coniochaetaceae</taxon>
        <taxon>Coniochaeta</taxon>
    </lineage>
</organism>
<gene>
    <name evidence="8" type="ORF">NKR19_g2591</name>
</gene>
<evidence type="ECO:0000256" key="6">
    <source>
        <dbReference type="SAM" id="MobiDB-lite"/>
    </source>
</evidence>
<proteinExistence type="predicted"/>
<feature type="compositionally biased region" description="Polar residues" evidence="6">
    <location>
        <begin position="9"/>
        <end position="22"/>
    </location>
</feature>
<dbReference type="InterPro" id="IPR007219">
    <property type="entry name" value="XnlR_reg_dom"/>
</dbReference>
<feature type="region of interest" description="Disordered" evidence="6">
    <location>
        <begin position="506"/>
        <end position="530"/>
    </location>
</feature>
<evidence type="ECO:0000256" key="1">
    <source>
        <dbReference type="ARBA" id="ARBA00004123"/>
    </source>
</evidence>
<evidence type="ECO:0000313" key="8">
    <source>
        <dbReference type="EMBL" id="KAJ9161079.1"/>
    </source>
</evidence>
<comment type="caution">
    <text evidence="8">The sequence shown here is derived from an EMBL/GenBank/DDBJ whole genome shotgun (WGS) entry which is preliminary data.</text>
</comment>
<feature type="region of interest" description="Disordered" evidence="6">
    <location>
        <begin position="1"/>
        <end position="23"/>
    </location>
</feature>
<dbReference type="CDD" id="cd12148">
    <property type="entry name" value="fungal_TF_MHR"/>
    <property type="match status" value="1"/>
</dbReference>
<dbReference type="GO" id="GO:0000981">
    <property type="term" value="F:DNA-binding transcription factor activity, RNA polymerase II-specific"/>
    <property type="evidence" value="ECO:0007669"/>
    <property type="project" value="InterPro"/>
</dbReference>
<protein>
    <submittedName>
        <fullName evidence="8">Fungal specific transcription factor</fullName>
    </submittedName>
</protein>
<evidence type="ECO:0000256" key="4">
    <source>
        <dbReference type="ARBA" id="ARBA00023163"/>
    </source>
</evidence>
<dbReference type="GO" id="GO:0008270">
    <property type="term" value="F:zinc ion binding"/>
    <property type="evidence" value="ECO:0007669"/>
    <property type="project" value="InterPro"/>
</dbReference>
<dbReference type="GO" id="GO:0006351">
    <property type="term" value="P:DNA-templated transcription"/>
    <property type="evidence" value="ECO:0007669"/>
    <property type="project" value="InterPro"/>
</dbReference>
<keyword evidence="9" id="KW-1185">Reference proteome</keyword>
<accession>A0AA38RYM4</accession>